<dbReference type="NCBIfam" id="TIGR00362">
    <property type="entry name" value="DnaA"/>
    <property type="match status" value="1"/>
</dbReference>
<dbReference type="GO" id="GO:0006270">
    <property type="term" value="P:DNA replication initiation"/>
    <property type="evidence" value="ECO:0007669"/>
    <property type="project" value="UniProtKB-UniRule"/>
</dbReference>
<dbReference type="GO" id="GO:0005737">
    <property type="term" value="C:cytoplasm"/>
    <property type="evidence" value="ECO:0007669"/>
    <property type="project" value="UniProtKB-SubCell"/>
</dbReference>
<proteinExistence type="inferred from homology"/>
<evidence type="ECO:0000256" key="6">
    <source>
        <dbReference type="ARBA" id="ARBA00023121"/>
    </source>
</evidence>
<dbReference type="GeneID" id="92717189"/>
<keyword evidence="4 8" id="KW-0547">Nucleotide-binding</keyword>
<dbReference type="Gene3D" id="3.40.50.300">
    <property type="entry name" value="P-loop containing nucleotide triphosphate hydrolases"/>
    <property type="match status" value="1"/>
</dbReference>
<dbReference type="PANTHER" id="PTHR30050:SF2">
    <property type="entry name" value="CHROMOSOMAL REPLICATION INITIATOR PROTEIN DNAA"/>
    <property type="match status" value="1"/>
</dbReference>
<feature type="region of interest" description="Domain I, interacts with DnaA modulators" evidence="8">
    <location>
        <begin position="1"/>
        <end position="155"/>
    </location>
</feature>
<dbReference type="AlphaFoldDB" id="A0A8D4UW89"/>
<dbReference type="InterPro" id="IPR027417">
    <property type="entry name" value="P-loop_NTPase"/>
</dbReference>
<keyword evidence="3 8" id="KW-0235">DNA replication</keyword>
<dbReference type="CDD" id="cd00009">
    <property type="entry name" value="AAA"/>
    <property type="match status" value="1"/>
</dbReference>
<dbReference type="InterPro" id="IPR013159">
    <property type="entry name" value="DnaA_C"/>
</dbReference>
<dbReference type="InterPro" id="IPR055199">
    <property type="entry name" value="Hda_lid"/>
</dbReference>
<feature type="region of interest" description="Domain IV, binds dsDNA" evidence="8">
    <location>
        <begin position="425"/>
        <end position="546"/>
    </location>
</feature>
<dbReference type="GO" id="GO:0003688">
    <property type="term" value="F:DNA replication origin binding"/>
    <property type="evidence" value="ECO:0007669"/>
    <property type="project" value="UniProtKB-UniRule"/>
</dbReference>
<feature type="binding site" evidence="8">
    <location>
        <position position="252"/>
    </location>
    <ligand>
        <name>ATP</name>
        <dbReference type="ChEBI" id="CHEBI:30616"/>
    </ligand>
</feature>
<keyword evidence="6 8" id="KW-0446">Lipid-binding</keyword>
<protein>
    <recommendedName>
        <fullName evidence="8 9">Chromosomal replication initiator protein DnaA</fullName>
    </recommendedName>
</protein>
<evidence type="ECO:0000259" key="14">
    <source>
        <dbReference type="SMART" id="SM00760"/>
    </source>
</evidence>
<dbReference type="GO" id="GO:0005886">
    <property type="term" value="C:plasma membrane"/>
    <property type="evidence" value="ECO:0007669"/>
    <property type="project" value="TreeGrafter"/>
</dbReference>
<dbReference type="CDD" id="cd06571">
    <property type="entry name" value="Bac_DnaA_C"/>
    <property type="match status" value="1"/>
</dbReference>
<dbReference type="SMART" id="SM00382">
    <property type="entry name" value="AAA"/>
    <property type="match status" value="1"/>
</dbReference>
<feature type="binding site" evidence="8">
    <location>
        <position position="256"/>
    </location>
    <ligand>
        <name>ATP</name>
        <dbReference type="ChEBI" id="CHEBI:30616"/>
    </ligand>
</feature>
<dbReference type="RefSeq" id="WP_144269262.1">
    <property type="nucleotide sequence ID" value="NZ_AP019697.1"/>
</dbReference>
<reference evidence="16" key="1">
    <citation type="submission" date="2019-05" db="EMBL/GenBank/DDBJ databases">
        <title>Complete genome sequencing of Dialister sp. strain 5BBH33.</title>
        <authorList>
            <person name="Sakamoto M."/>
            <person name="Murakami T."/>
            <person name="Mori H."/>
        </authorList>
    </citation>
    <scope>NUCLEOTIDE SEQUENCE [LARGE SCALE GENOMIC DNA]</scope>
    <source>
        <strain evidence="16">5BBH33</strain>
    </source>
</reference>
<evidence type="ECO:0000313" key="15">
    <source>
        <dbReference type="EMBL" id="BBK26054.1"/>
    </source>
</evidence>
<keyword evidence="2 8" id="KW-0963">Cytoplasm</keyword>
<evidence type="ECO:0000256" key="5">
    <source>
        <dbReference type="ARBA" id="ARBA00022840"/>
    </source>
</evidence>
<dbReference type="InterPro" id="IPR010921">
    <property type="entry name" value="Trp_repressor/repl_initiator"/>
</dbReference>
<comment type="subunit">
    <text evidence="8">Oligomerizes as a right-handed, spiral filament on DNA at oriC.</text>
</comment>
<evidence type="ECO:0000256" key="2">
    <source>
        <dbReference type="ARBA" id="ARBA00022490"/>
    </source>
</evidence>
<accession>A0A8D4UW89</accession>
<evidence type="ECO:0000256" key="3">
    <source>
        <dbReference type="ARBA" id="ARBA00022705"/>
    </source>
</evidence>
<dbReference type="OrthoDB" id="9807019at2"/>
<sequence>MDLFSLWEDLVTYIKSNDSEYSEMFELHLYPVSLSGSVLTISTDHTLPKYQVAWLANVYSRKLESYILKTKNQQITIQVDNYRPPKITPNDGPGPVSAHASAKDMEREKARNVVPPAPSPAPFPEGGIPSPFPEGNEPAPVMESKAADPFPEEAAPPDFTNLKPKSADEVALPSIQDVAQGSLFEEPKKPEAKKAKVFQSNPINEEYTFETFVHGGCNDVAYSAALAVAQAAVNPKLTDTNMNPLFIYGPSGLGKTHLLHAICNYIHEYKPELSVLFVSSETFTNELIDAIQRHATNDFRQKYRNPDFLLIDDVQFFGSRDSTKMEIFNTFNELFDKKKNIIMTSDRTPSDIEKLEDRLQSRFSSGLVAPISPPDYEICSIILKNRAEKQGINLPDEVVDYIASHINTNVRELEGAFNSLVMIARIKEKPITLPFAMEALKDKIPLDGGNTLTVDIIIDKVCDRYGVTKEQVLSNARPKKYVVPRQISMYLARNLIPGISFPALRDKFKRKDHTTVVYACERVEKEIKRDQSTKAVIDELTKQLKR</sequence>
<feature type="domain" description="AAA+ ATPase" evidence="13">
    <location>
        <begin position="241"/>
        <end position="373"/>
    </location>
</feature>
<feature type="binding site" evidence="8">
    <location>
        <position position="254"/>
    </location>
    <ligand>
        <name>ATP</name>
        <dbReference type="ChEBI" id="CHEBI:30616"/>
    </ligand>
</feature>
<dbReference type="SUPFAM" id="SSF48295">
    <property type="entry name" value="TrpR-like"/>
    <property type="match status" value="1"/>
</dbReference>
<evidence type="ECO:0000256" key="12">
    <source>
        <dbReference type="SAM" id="MobiDB-lite"/>
    </source>
</evidence>
<evidence type="ECO:0000256" key="1">
    <source>
        <dbReference type="ARBA" id="ARBA00006583"/>
    </source>
</evidence>
<evidence type="ECO:0000256" key="7">
    <source>
        <dbReference type="ARBA" id="ARBA00023125"/>
    </source>
</evidence>
<dbReference type="InterPro" id="IPR013317">
    <property type="entry name" value="DnaA_dom"/>
</dbReference>
<evidence type="ECO:0000256" key="11">
    <source>
        <dbReference type="RuleBase" id="RU004227"/>
    </source>
</evidence>
<dbReference type="Pfam" id="PF08299">
    <property type="entry name" value="Bac_DnaA_C"/>
    <property type="match status" value="1"/>
</dbReference>
<comment type="domain">
    <text evidence="8">Domain I is involved in oligomerization and binding regulators, domain II is flexibile and of varying length in different bacteria, domain III forms the AAA+ region, while domain IV binds dsDNA.</text>
</comment>
<comment type="subcellular location">
    <subcellularLocation>
        <location evidence="8">Cytoplasm</location>
    </subcellularLocation>
</comment>
<dbReference type="Gene3D" id="1.10.1750.10">
    <property type="match status" value="1"/>
</dbReference>
<comment type="caution">
    <text evidence="8">Lacks conserved residue(s) required for the propagation of feature annotation.</text>
</comment>
<dbReference type="Gene3D" id="1.10.8.60">
    <property type="match status" value="1"/>
</dbReference>
<comment type="function">
    <text evidence="8 10">Plays an essential role in the initiation and regulation of chromosomal replication. ATP-DnaA binds to the origin of replication (oriC) to initiate formation of the DNA replication initiation complex once per cell cycle. Binds the DnaA box (a 9 base pair repeat at the origin) and separates the double-stranded (ds)DNA. Forms a right-handed helical filament on oriC DNA; dsDNA binds to the exterior of the filament while single-stranded (ss)DNA is stabiized in the filament's interior. The ATP-DnaA-oriC complex binds and stabilizes one strand of the AT-rich DNA unwinding element (DUE), permitting loading of DNA polymerase. After initiation quickly degrades to an ADP-DnaA complex that is not apt for DNA replication. Binds acidic phospholipids.</text>
</comment>
<dbReference type="GO" id="GO:0005524">
    <property type="term" value="F:ATP binding"/>
    <property type="evidence" value="ECO:0007669"/>
    <property type="project" value="UniProtKB-UniRule"/>
</dbReference>
<keyword evidence="5 8" id="KW-0067">ATP-binding</keyword>
<feature type="binding site" evidence="8">
    <location>
        <position position="255"/>
    </location>
    <ligand>
        <name>ATP</name>
        <dbReference type="ChEBI" id="CHEBI:30616"/>
    </ligand>
</feature>
<keyword evidence="7 8" id="KW-0238">DNA-binding</keyword>
<evidence type="ECO:0000259" key="13">
    <source>
        <dbReference type="SMART" id="SM00382"/>
    </source>
</evidence>
<dbReference type="PRINTS" id="PR00051">
    <property type="entry name" value="DNAA"/>
</dbReference>
<evidence type="ECO:0000256" key="9">
    <source>
        <dbReference type="NCBIfam" id="TIGR00362"/>
    </source>
</evidence>
<evidence type="ECO:0000256" key="8">
    <source>
        <dbReference type="HAMAP-Rule" id="MF_00377"/>
    </source>
</evidence>
<feature type="compositionally biased region" description="Basic and acidic residues" evidence="12">
    <location>
        <begin position="101"/>
        <end position="111"/>
    </location>
</feature>
<evidence type="ECO:0000313" key="16">
    <source>
        <dbReference type="Proteomes" id="UP000320585"/>
    </source>
</evidence>
<dbReference type="InterPro" id="IPR003593">
    <property type="entry name" value="AAA+_ATPase"/>
</dbReference>
<dbReference type="InterPro" id="IPR020591">
    <property type="entry name" value="Chromosome_initiator_DnaA-like"/>
</dbReference>
<dbReference type="KEGG" id="dho:Dia5BBH33_19890"/>
<comment type="similarity">
    <text evidence="1 8 11">Belongs to the DnaA family.</text>
</comment>
<dbReference type="Pfam" id="PF22688">
    <property type="entry name" value="Hda_lid"/>
    <property type="match status" value="1"/>
</dbReference>
<dbReference type="GO" id="GO:0008289">
    <property type="term" value="F:lipid binding"/>
    <property type="evidence" value="ECO:0007669"/>
    <property type="project" value="UniProtKB-KW"/>
</dbReference>
<dbReference type="HAMAP" id="MF_00377">
    <property type="entry name" value="DnaA_bact"/>
    <property type="match status" value="1"/>
</dbReference>
<dbReference type="SMART" id="SM00760">
    <property type="entry name" value="Bac_DnaA_C"/>
    <property type="match status" value="1"/>
</dbReference>
<evidence type="ECO:0000256" key="4">
    <source>
        <dbReference type="ARBA" id="ARBA00022741"/>
    </source>
</evidence>
<dbReference type="Proteomes" id="UP000320585">
    <property type="component" value="Chromosome"/>
</dbReference>
<dbReference type="SUPFAM" id="SSF52540">
    <property type="entry name" value="P-loop containing nucleoside triphosphate hydrolases"/>
    <property type="match status" value="1"/>
</dbReference>
<gene>
    <name evidence="8" type="primary">dnaA</name>
    <name evidence="15" type="ORF">Dia5BBH33_19890</name>
</gene>
<dbReference type="Pfam" id="PF00308">
    <property type="entry name" value="Bac_DnaA"/>
    <property type="match status" value="1"/>
</dbReference>
<dbReference type="PANTHER" id="PTHR30050">
    <property type="entry name" value="CHROMOSOMAL REPLICATION INITIATOR PROTEIN DNAA"/>
    <property type="match status" value="1"/>
</dbReference>
<feature type="domain" description="Chromosomal replication initiator DnaA C-terminal" evidence="14">
    <location>
        <begin position="453"/>
        <end position="523"/>
    </location>
</feature>
<dbReference type="InterPro" id="IPR001957">
    <property type="entry name" value="Chromosome_initiator_DnaA"/>
</dbReference>
<feature type="region of interest" description="Disordered" evidence="12">
    <location>
        <begin position="82"/>
        <end position="143"/>
    </location>
</feature>
<organism evidence="15 16">
    <name type="scientific">Dialister hominis</name>
    <dbReference type="NCBI Taxonomy" id="2582419"/>
    <lineage>
        <taxon>Bacteria</taxon>
        <taxon>Bacillati</taxon>
        <taxon>Bacillota</taxon>
        <taxon>Negativicutes</taxon>
        <taxon>Veillonellales</taxon>
        <taxon>Veillonellaceae</taxon>
        <taxon>Dialister</taxon>
    </lineage>
</organism>
<name>A0A8D4UW89_9FIRM</name>
<keyword evidence="16" id="KW-1185">Reference proteome</keyword>
<dbReference type="GO" id="GO:0006275">
    <property type="term" value="P:regulation of DNA replication"/>
    <property type="evidence" value="ECO:0007669"/>
    <property type="project" value="UniProtKB-UniRule"/>
</dbReference>
<evidence type="ECO:0000256" key="10">
    <source>
        <dbReference type="RuleBase" id="RU000577"/>
    </source>
</evidence>
<dbReference type="EMBL" id="AP019697">
    <property type="protein sequence ID" value="BBK26054.1"/>
    <property type="molecule type" value="Genomic_DNA"/>
</dbReference>